<dbReference type="KEGG" id="nmv:NITMOv2_2708"/>
<sequence length="201" mass="21799">MMAGLRRLFRLTIVPVLALAVLGCNMTSGLVSSPRTPTEQLLLTQSLLRSLDQISLPLFPGATVTIDTAWPPTHADFGGDLTFAASVLTSWFAQQGAVIGGAAPTYRVRVLLHAFGLEKQDVFFGIPPIQSLLIPFALPELTLYRNVRNRGYTRLSIEIADAASGRLVGAPSVAEATVSHQRYTLLFLLSWQTTDLMPPPL</sequence>
<protein>
    <submittedName>
        <fullName evidence="1">Uncharacterized protein</fullName>
    </submittedName>
</protein>
<dbReference type="OrthoDB" id="8558993at2"/>
<evidence type="ECO:0000313" key="1">
    <source>
        <dbReference type="EMBL" id="ALA59119.1"/>
    </source>
</evidence>
<gene>
    <name evidence="1" type="ORF">NITMOv2_2708</name>
</gene>
<dbReference type="Proteomes" id="UP000069205">
    <property type="component" value="Chromosome"/>
</dbReference>
<dbReference type="STRING" id="42253.NITMOv2_2708"/>
<dbReference type="EMBL" id="CP011801">
    <property type="protein sequence ID" value="ALA59119.1"/>
    <property type="molecule type" value="Genomic_DNA"/>
</dbReference>
<proteinExistence type="predicted"/>
<keyword evidence="2" id="KW-1185">Reference proteome</keyword>
<name>A0A0K2GE36_NITMO</name>
<dbReference type="PROSITE" id="PS51257">
    <property type="entry name" value="PROKAR_LIPOPROTEIN"/>
    <property type="match status" value="1"/>
</dbReference>
<evidence type="ECO:0000313" key="2">
    <source>
        <dbReference type="Proteomes" id="UP000069205"/>
    </source>
</evidence>
<accession>A0A0K2GE36</accession>
<organism evidence="1 2">
    <name type="scientific">Nitrospira moscoviensis</name>
    <dbReference type="NCBI Taxonomy" id="42253"/>
    <lineage>
        <taxon>Bacteria</taxon>
        <taxon>Pseudomonadati</taxon>
        <taxon>Nitrospirota</taxon>
        <taxon>Nitrospiria</taxon>
        <taxon>Nitrospirales</taxon>
        <taxon>Nitrospiraceae</taxon>
        <taxon>Nitrospira</taxon>
    </lineage>
</organism>
<reference evidence="1 2" key="1">
    <citation type="journal article" date="2015" name="Proc. Natl. Acad. Sci. U.S.A.">
        <title>Expanded metabolic versatility of ubiquitous nitrite-oxidizing bacteria from the genus Nitrospira.</title>
        <authorList>
            <person name="Koch H."/>
            <person name="Lucker S."/>
            <person name="Albertsen M."/>
            <person name="Kitzinger K."/>
            <person name="Herbold C."/>
            <person name="Spieck E."/>
            <person name="Nielsen P.H."/>
            <person name="Wagner M."/>
            <person name="Daims H."/>
        </authorList>
    </citation>
    <scope>NUCLEOTIDE SEQUENCE [LARGE SCALE GENOMIC DNA]</scope>
    <source>
        <strain evidence="1 2">NSP M-1</strain>
    </source>
</reference>
<dbReference type="PATRIC" id="fig|42253.5.peg.2678"/>
<dbReference type="RefSeq" id="WP_053380194.1">
    <property type="nucleotide sequence ID" value="NZ_CP011801.1"/>
</dbReference>
<dbReference type="AlphaFoldDB" id="A0A0K2GE36"/>